<dbReference type="GO" id="GO:0005524">
    <property type="term" value="F:ATP binding"/>
    <property type="evidence" value="ECO:0007669"/>
    <property type="project" value="UniProtKB-KW"/>
</dbReference>
<dbReference type="GO" id="GO:0004674">
    <property type="term" value="F:protein serine/threonine kinase activity"/>
    <property type="evidence" value="ECO:0007669"/>
    <property type="project" value="UniProtKB-KW"/>
</dbReference>
<evidence type="ECO:0000313" key="11">
    <source>
        <dbReference type="Proteomes" id="UP000283530"/>
    </source>
</evidence>
<dbReference type="InterPro" id="IPR001245">
    <property type="entry name" value="Ser-Thr/Tyr_kinase_cat_dom"/>
</dbReference>
<evidence type="ECO:0000256" key="1">
    <source>
        <dbReference type="ARBA" id="ARBA00012513"/>
    </source>
</evidence>
<name>A0A3S3NS33_9MAGN</name>
<evidence type="ECO:0000256" key="3">
    <source>
        <dbReference type="ARBA" id="ARBA00022679"/>
    </source>
</evidence>
<dbReference type="Proteomes" id="UP000283530">
    <property type="component" value="Unassembled WGS sequence"/>
</dbReference>
<evidence type="ECO:0000259" key="9">
    <source>
        <dbReference type="Pfam" id="PF07714"/>
    </source>
</evidence>
<accession>A0A3S3NS33</accession>
<comment type="catalytic activity">
    <reaction evidence="7">
        <text>L-threonyl-[protein] + ATP = O-phospho-L-threonyl-[protein] + ADP + H(+)</text>
        <dbReference type="Rhea" id="RHEA:46608"/>
        <dbReference type="Rhea" id="RHEA-COMP:11060"/>
        <dbReference type="Rhea" id="RHEA-COMP:11605"/>
        <dbReference type="ChEBI" id="CHEBI:15378"/>
        <dbReference type="ChEBI" id="CHEBI:30013"/>
        <dbReference type="ChEBI" id="CHEBI:30616"/>
        <dbReference type="ChEBI" id="CHEBI:61977"/>
        <dbReference type="ChEBI" id="CHEBI:456216"/>
        <dbReference type="EC" id="2.7.11.1"/>
    </reaction>
</comment>
<dbReference type="InterPro" id="IPR051420">
    <property type="entry name" value="Ser_Thr_Kinases_DiverseReg"/>
</dbReference>
<keyword evidence="10" id="KW-0675">Receptor</keyword>
<dbReference type="OrthoDB" id="676979at2759"/>
<dbReference type="AlphaFoldDB" id="A0A3S3NS33"/>
<dbReference type="PANTHER" id="PTHR48005:SF13">
    <property type="entry name" value="SERINE_THREONINE-PROTEIN KINASE DDB_G0278509-RELATED"/>
    <property type="match status" value="1"/>
</dbReference>
<keyword evidence="6" id="KW-0067">ATP-binding</keyword>
<dbReference type="Pfam" id="PF07714">
    <property type="entry name" value="PK_Tyr_Ser-Thr"/>
    <property type="match status" value="1"/>
</dbReference>
<keyword evidence="4" id="KW-0547">Nucleotide-binding</keyword>
<reference evidence="10 11" key="1">
    <citation type="journal article" date="2019" name="Nat. Plants">
        <title>Stout camphor tree genome fills gaps in understanding of flowering plant genome evolution.</title>
        <authorList>
            <person name="Chaw S.M."/>
            <person name="Liu Y.C."/>
            <person name="Wu Y.W."/>
            <person name="Wang H.Y."/>
            <person name="Lin C.I."/>
            <person name="Wu C.S."/>
            <person name="Ke H.M."/>
            <person name="Chang L.Y."/>
            <person name="Hsu C.Y."/>
            <person name="Yang H.T."/>
            <person name="Sudianto E."/>
            <person name="Hsu M.H."/>
            <person name="Wu K.P."/>
            <person name="Wang L.N."/>
            <person name="Leebens-Mack J.H."/>
            <person name="Tsai I.J."/>
        </authorList>
    </citation>
    <scope>NUCLEOTIDE SEQUENCE [LARGE SCALE GENOMIC DNA]</scope>
    <source>
        <strain evidence="11">cv. Chaw 1501</strain>
        <tissue evidence="10">Young leaves</tissue>
    </source>
</reference>
<dbReference type="EC" id="2.7.11.1" evidence="1"/>
<comment type="catalytic activity">
    <reaction evidence="8">
        <text>L-seryl-[protein] + ATP = O-phospho-L-seryl-[protein] + ADP + H(+)</text>
        <dbReference type="Rhea" id="RHEA:17989"/>
        <dbReference type="Rhea" id="RHEA-COMP:9863"/>
        <dbReference type="Rhea" id="RHEA-COMP:11604"/>
        <dbReference type="ChEBI" id="CHEBI:15378"/>
        <dbReference type="ChEBI" id="CHEBI:29999"/>
        <dbReference type="ChEBI" id="CHEBI:30616"/>
        <dbReference type="ChEBI" id="CHEBI:83421"/>
        <dbReference type="ChEBI" id="CHEBI:456216"/>
        <dbReference type="EC" id="2.7.11.1"/>
    </reaction>
</comment>
<evidence type="ECO:0000256" key="6">
    <source>
        <dbReference type="ARBA" id="ARBA00022840"/>
    </source>
</evidence>
<keyword evidence="3" id="KW-0808">Transferase</keyword>
<comment type="caution">
    <text evidence="10">The sequence shown here is derived from an EMBL/GenBank/DDBJ whole genome shotgun (WGS) entry which is preliminary data.</text>
</comment>
<evidence type="ECO:0000256" key="2">
    <source>
        <dbReference type="ARBA" id="ARBA00022527"/>
    </source>
</evidence>
<feature type="domain" description="Serine-threonine/tyrosine-protein kinase catalytic" evidence="9">
    <location>
        <begin position="9"/>
        <end position="97"/>
    </location>
</feature>
<dbReference type="Gene3D" id="1.10.510.10">
    <property type="entry name" value="Transferase(Phosphotransferase) domain 1"/>
    <property type="match status" value="1"/>
</dbReference>
<proteinExistence type="predicted"/>
<keyword evidence="11" id="KW-1185">Reference proteome</keyword>
<gene>
    <name evidence="10" type="ORF">CKAN_02700500</name>
</gene>
<protein>
    <recommendedName>
        <fullName evidence="1">non-specific serine/threonine protein kinase</fullName>
        <ecNumber evidence="1">2.7.11.1</ecNumber>
    </recommendedName>
</protein>
<dbReference type="PANTHER" id="PTHR48005">
    <property type="entry name" value="LEUCINE RICH REPEAT KINASE 2"/>
    <property type="match status" value="1"/>
</dbReference>
<evidence type="ECO:0000256" key="7">
    <source>
        <dbReference type="ARBA" id="ARBA00047899"/>
    </source>
</evidence>
<evidence type="ECO:0000256" key="8">
    <source>
        <dbReference type="ARBA" id="ARBA00048679"/>
    </source>
</evidence>
<organism evidence="10 11">
    <name type="scientific">Cinnamomum micranthum f. kanehirae</name>
    <dbReference type="NCBI Taxonomy" id="337451"/>
    <lineage>
        <taxon>Eukaryota</taxon>
        <taxon>Viridiplantae</taxon>
        <taxon>Streptophyta</taxon>
        <taxon>Embryophyta</taxon>
        <taxon>Tracheophyta</taxon>
        <taxon>Spermatophyta</taxon>
        <taxon>Magnoliopsida</taxon>
        <taxon>Magnoliidae</taxon>
        <taxon>Laurales</taxon>
        <taxon>Lauraceae</taxon>
        <taxon>Cinnamomum</taxon>
    </lineage>
</organism>
<dbReference type="SUPFAM" id="SSF56112">
    <property type="entry name" value="Protein kinase-like (PK-like)"/>
    <property type="match status" value="1"/>
</dbReference>
<sequence length="121" mass="13454">MLLLLAYTMEVTDKCDVYSFGVLAFEVLMGKHPGDLILTLHSSTAQNIMLKDALDQRLSPPSAQTTDEVILVAAIALACIRANPQSRPNMRDVYQKLSSHRLCTLEPFQTITLCHLNDLHS</sequence>
<keyword evidence="2" id="KW-0723">Serine/threonine-protein kinase</keyword>
<evidence type="ECO:0000256" key="4">
    <source>
        <dbReference type="ARBA" id="ARBA00022741"/>
    </source>
</evidence>
<evidence type="ECO:0000256" key="5">
    <source>
        <dbReference type="ARBA" id="ARBA00022777"/>
    </source>
</evidence>
<evidence type="ECO:0000313" key="10">
    <source>
        <dbReference type="EMBL" id="RWR97563.1"/>
    </source>
</evidence>
<dbReference type="EMBL" id="QPKB01000014">
    <property type="protein sequence ID" value="RWR97563.1"/>
    <property type="molecule type" value="Genomic_DNA"/>
</dbReference>
<dbReference type="InterPro" id="IPR011009">
    <property type="entry name" value="Kinase-like_dom_sf"/>
</dbReference>
<keyword evidence="5 10" id="KW-0418">Kinase</keyword>